<evidence type="ECO:0000256" key="5">
    <source>
        <dbReference type="ARBA" id="ARBA00023277"/>
    </source>
</evidence>
<dbReference type="SUPFAM" id="SSF51569">
    <property type="entry name" value="Aldolase"/>
    <property type="match status" value="1"/>
</dbReference>
<evidence type="ECO:0000313" key="6">
    <source>
        <dbReference type="EMBL" id="ABF44243.1"/>
    </source>
</evidence>
<protein>
    <submittedName>
        <fullName evidence="6">2-keto-3-deoxy-6-phosphogluconate aldolase</fullName>
    </submittedName>
</protein>
<dbReference type="GO" id="GO:0016829">
    <property type="term" value="F:lyase activity"/>
    <property type="evidence" value="ECO:0007669"/>
    <property type="project" value="UniProtKB-KW"/>
</dbReference>
<comment type="similarity">
    <text evidence="2">Belongs to the KHG/KDPG aldolase family.</text>
</comment>
<comment type="pathway">
    <text evidence="1">Carbohydrate acid metabolism.</text>
</comment>
<name>Q1J2P1_DEIGD</name>
<evidence type="ECO:0000313" key="7">
    <source>
        <dbReference type="Proteomes" id="UP000002431"/>
    </source>
</evidence>
<dbReference type="Pfam" id="PF01081">
    <property type="entry name" value="Aldolase"/>
    <property type="match status" value="1"/>
</dbReference>
<evidence type="ECO:0000256" key="4">
    <source>
        <dbReference type="ARBA" id="ARBA00023239"/>
    </source>
</evidence>
<dbReference type="Proteomes" id="UP000002431">
    <property type="component" value="Plasmid pDGEO01"/>
</dbReference>
<keyword evidence="5" id="KW-0119">Carbohydrate metabolism</keyword>
<sequence length="208" mass="22148">MVDLLSELRRSRILAILRGVPPQHAPRLVATLREAGIQLFEVALSDDLGLPTLQAIRTAFPDLTLGAGTVVTPDLARQAQAAGATFLVTPHLVPDVNAYARAQRLELLSGAFSPTEIDTAHTQGSVAVKVFPAGSLGPDYFRQLRGPYPHLPLLAVGGVDARNLKAYLQAGVIGVGIGGALTRTDWSNPNWAELQQVAEEMMQCATNP</sequence>
<keyword evidence="4" id="KW-0456">Lyase</keyword>
<geneLocation type="plasmid" evidence="6 7">
    <name>pDGEO01</name>
</geneLocation>
<evidence type="ECO:0000256" key="1">
    <source>
        <dbReference type="ARBA" id="ARBA00004761"/>
    </source>
</evidence>
<comment type="subunit">
    <text evidence="3">Homotrimer.</text>
</comment>
<dbReference type="AlphaFoldDB" id="Q1J2P1"/>
<dbReference type="RefSeq" id="WP_011525764.1">
    <property type="nucleotide sequence ID" value="NC_008010.2"/>
</dbReference>
<keyword evidence="7" id="KW-1185">Reference proteome</keyword>
<dbReference type="KEGG" id="dge:Dgeo_2812"/>
<dbReference type="PANTHER" id="PTHR30246">
    <property type="entry name" value="2-KETO-3-DEOXY-6-PHOSPHOGLUCONATE ALDOLASE"/>
    <property type="match status" value="1"/>
</dbReference>
<keyword evidence="6" id="KW-0614">Plasmid</keyword>
<dbReference type="InterPro" id="IPR000887">
    <property type="entry name" value="Aldlse_KDPG_KHG"/>
</dbReference>
<dbReference type="EMBL" id="CP000358">
    <property type="protein sequence ID" value="ABF44243.1"/>
    <property type="molecule type" value="Genomic_DNA"/>
</dbReference>
<gene>
    <name evidence="6" type="ordered locus">Dgeo_2812</name>
</gene>
<dbReference type="PANTHER" id="PTHR30246:SF1">
    <property type="entry name" value="2-DEHYDRO-3-DEOXY-6-PHOSPHOGALACTONATE ALDOLASE-RELATED"/>
    <property type="match status" value="1"/>
</dbReference>
<accession>Q1J2P1</accession>
<evidence type="ECO:0000256" key="2">
    <source>
        <dbReference type="ARBA" id="ARBA00006906"/>
    </source>
</evidence>
<dbReference type="InterPro" id="IPR013785">
    <property type="entry name" value="Aldolase_TIM"/>
</dbReference>
<reference evidence="6" key="1">
    <citation type="submission" date="2006-04" db="EMBL/GenBank/DDBJ databases">
        <title>Complete sequence of plasmid1 pDGEO01 of Deinococcus geothermalis DSM 11300.</title>
        <authorList>
            <consortium name="US DOE Joint Genome Institute"/>
            <person name="Copeland A."/>
            <person name="Lucas S."/>
            <person name="Lapidus A."/>
            <person name="Barry K."/>
            <person name="Detter J.C."/>
            <person name="Glavina del Rio T."/>
            <person name="Hammon N."/>
            <person name="Israni S."/>
            <person name="Dalin E."/>
            <person name="Tice H."/>
            <person name="Pitluck S."/>
            <person name="Brettin T."/>
            <person name="Bruce D."/>
            <person name="Han C."/>
            <person name="Tapia R."/>
            <person name="Saunders E."/>
            <person name="Gilna P."/>
            <person name="Schmutz J."/>
            <person name="Larimer F."/>
            <person name="Land M."/>
            <person name="Hauser L."/>
            <person name="Kyrpides N."/>
            <person name="Kim E."/>
            <person name="Daly M.J."/>
            <person name="Fredrickson J.K."/>
            <person name="Makarova K.S."/>
            <person name="Gaidamakova E.K."/>
            <person name="Zhai M."/>
            <person name="Richardson P."/>
        </authorList>
    </citation>
    <scope>NUCLEOTIDE SEQUENCE</scope>
    <source>
        <strain evidence="6">DSM 11300</strain>
        <plasmid evidence="6">pDGEO01</plasmid>
    </source>
</reference>
<organism evidence="6 7">
    <name type="scientific">Deinococcus geothermalis (strain DSM 11300 / CIP 105573 / AG-3a)</name>
    <dbReference type="NCBI Taxonomy" id="319795"/>
    <lineage>
        <taxon>Bacteria</taxon>
        <taxon>Thermotogati</taxon>
        <taxon>Deinococcota</taxon>
        <taxon>Deinococci</taxon>
        <taxon>Deinococcales</taxon>
        <taxon>Deinococcaceae</taxon>
        <taxon>Deinococcus</taxon>
    </lineage>
</organism>
<dbReference type="CDD" id="cd00452">
    <property type="entry name" value="KDPG_aldolase"/>
    <property type="match status" value="1"/>
</dbReference>
<evidence type="ECO:0000256" key="3">
    <source>
        <dbReference type="ARBA" id="ARBA00011233"/>
    </source>
</evidence>
<dbReference type="HOGENOM" id="CLU_077795_2_2_0"/>
<proteinExistence type="inferred from homology"/>
<dbReference type="Gene3D" id="3.20.20.70">
    <property type="entry name" value="Aldolase class I"/>
    <property type="match status" value="1"/>
</dbReference>
<dbReference type="eggNOG" id="COG0800">
    <property type="taxonomic scope" value="Bacteria"/>
</dbReference>